<evidence type="ECO:0000313" key="3">
    <source>
        <dbReference type="Proteomes" id="UP001642484"/>
    </source>
</evidence>
<feature type="signal peptide" evidence="1">
    <location>
        <begin position="1"/>
        <end position="28"/>
    </location>
</feature>
<reference evidence="2 3" key="1">
    <citation type="submission" date="2024-02" db="EMBL/GenBank/DDBJ databases">
        <authorList>
            <person name="Chen Y."/>
            <person name="Shah S."/>
            <person name="Dougan E. K."/>
            <person name="Thang M."/>
            <person name="Chan C."/>
        </authorList>
    </citation>
    <scope>NUCLEOTIDE SEQUENCE [LARGE SCALE GENOMIC DNA]</scope>
</reference>
<organism evidence="2 3">
    <name type="scientific">Durusdinium trenchii</name>
    <dbReference type="NCBI Taxonomy" id="1381693"/>
    <lineage>
        <taxon>Eukaryota</taxon>
        <taxon>Sar</taxon>
        <taxon>Alveolata</taxon>
        <taxon>Dinophyceae</taxon>
        <taxon>Suessiales</taxon>
        <taxon>Symbiodiniaceae</taxon>
        <taxon>Durusdinium</taxon>
    </lineage>
</organism>
<name>A0ABP0M035_9DINO</name>
<proteinExistence type="predicted"/>
<evidence type="ECO:0000256" key="1">
    <source>
        <dbReference type="SAM" id="SignalP"/>
    </source>
</evidence>
<comment type="caution">
    <text evidence="2">The sequence shown here is derived from an EMBL/GenBank/DDBJ whole genome shotgun (WGS) entry which is preliminary data.</text>
</comment>
<keyword evidence="1" id="KW-0732">Signal</keyword>
<protein>
    <submittedName>
        <fullName evidence="2">Uncharacterized protein</fullName>
    </submittedName>
</protein>
<gene>
    <name evidence="2" type="ORF">CCMP2556_LOCUS23539</name>
</gene>
<accession>A0ABP0M035</accession>
<feature type="chain" id="PRO_5047362881" evidence="1">
    <location>
        <begin position="29"/>
        <end position="170"/>
    </location>
</feature>
<keyword evidence="3" id="KW-1185">Reference proteome</keyword>
<dbReference type="Proteomes" id="UP001642484">
    <property type="component" value="Unassembled WGS sequence"/>
</dbReference>
<feature type="non-terminal residue" evidence="2">
    <location>
        <position position="170"/>
    </location>
</feature>
<evidence type="ECO:0000313" key="2">
    <source>
        <dbReference type="EMBL" id="CAK9044846.1"/>
    </source>
</evidence>
<dbReference type="EMBL" id="CAXAMN010015020">
    <property type="protein sequence ID" value="CAK9044846.1"/>
    <property type="molecule type" value="Genomic_DNA"/>
</dbReference>
<sequence>MAKRRRGHRGGHLLLGLVGVLGAMRLMAERMDVGFAGWRMDPVGLGPGALPRLRRRTGGSLVPHAATAKTVSVSPEDRDAAFMERLRCLAREALSWAWLTPQQRLVWAAAIELDAVPLQELPPWFWERQNVTLRHPSVDLVSLDGRRGVRCIDGTATVEDAARFVQVAQE</sequence>